<feature type="compositionally biased region" description="Acidic residues" evidence="7">
    <location>
        <begin position="387"/>
        <end position="397"/>
    </location>
</feature>
<dbReference type="EMBL" id="FQZY01000022">
    <property type="protein sequence ID" value="SHJ92402.1"/>
    <property type="molecule type" value="Genomic_DNA"/>
</dbReference>
<evidence type="ECO:0000256" key="3">
    <source>
        <dbReference type="ARBA" id="ARBA00022475"/>
    </source>
</evidence>
<dbReference type="SUPFAM" id="SSF53649">
    <property type="entry name" value="Alkaline phosphatase-like"/>
    <property type="match status" value="1"/>
</dbReference>
<keyword evidence="5 8" id="KW-1133">Transmembrane helix</keyword>
<evidence type="ECO:0000256" key="2">
    <source>
        <dbReference type="ARBA" id="ARBA00004936"/>
    </source>
</evidence>
<accession>A0A1M6N9N2</accession>
<name>A0A1M6N9N2_9FIRM</name>
<evidence type="ECO:0000256" key="8">
    <source>
        <dbReference type="SAM" id="Phobius"/>
    </source>
</evidence>
<feature type="transmembrane region" description="Helical" evidence="8">
    <location>
        <begin position="135"/>
        <end position="157"/>
    </location>
</feature>
<dbReference type="OrthoDB" id="243547at2"/>
<dbReference type="PANTHER" id="PTHR47371">
    <property type="entry name" value="LIPOTEICHOIC ACID SYNTHASE"/>
    <property type="match status" value="1"/>
</dbReference>
<dbReference type="InterPro" id="IPR000917">
    <property type="entry name" value="Sulfatase_N"/>
</dbReference>
<keyword evidence="11" id="KW-1185">Reference proteome</keyword>
<dbReference type="Gene3D" id="3.40.720.10">
    <property type="entry name" value="Alkaline Phosphatase, subunit A"/>
    <property type="match status" value="1"/>
</dbReference>
<feature type="transmembrane region" description="Helical" evidence="8">
    <location>
        <begin position="169"/>
        <end position="187"/>
    </location>
</feature>
<sequence length="793" mass="90708">MEEQTVSFRQFIKRHWAYLLLVLLISTLISALLCTTLIASCKMDYGQPYFSYSLICVFWTGVYMLCVIYPLLLWLGQFGVFAGFFKEKTYRQKKRVFISLLRVAIGVFGAYEILMHGHYRFRFAIISIYQNRAGAFIQFCLALLFLTIITTNFRRLFPEILSWNKTYPWFLKLLTVVLVSFVCFYNVEELCESKMLTYMDMRFLNMLYWTVLLGILFLIFRRVRISALITLVLSYIVGVANYVVVMFRGKEILWGDITAWGTAMKVVDNYTFAPDHYFFSVTGVFLLTFIAVLLFPLREKKQPVTKRRVCRTLLAEGAVILLLFIANLTGILYGNIQGNFWDYTIMMAKTGYIPYLISNINYSGKVTLEDYSASAAEKILKNSSALLEEETEGEDSNTADSSDSATDSANSDAAADSKAPNIIMIMDEAFSDLGVNGDLQTNQDYMPFFRSMSENTIKGYLHLSICGAPTANTEFEVLTRSSLAFLPTGCIPYNQYVSSPVPSLASVLKNNEYQYQTYAYHSYSATGYNRPVAYDYLGFDKSEFVEEDDMESYDTVREYVSDSSDFKHLEEIFEKKKDGNPLFLFNVTMQNHGGYTTSFDKGEDAVEVTNFDGDFQLENYLTLVKKTDNAVSELISYFSKEKEPVMIIFYGDHQPKLPDEALKPLMGSQGGSEDSGDGSSYYSDVASRYQVPFFIWTNYDSQKQQDVDISTNYLSSYILKNAGLPLTAYDEYLLELKDSYPVVTAREYWDAAGNTYEWDETKPSVLGSYENIQYNCLFDEKNKLTEFFNDSSE</sequence>
<dbReference type="AlphaFoldDB" id="A0A1M6N9N2"/>
<comment type="subcellular location">
    <subcellularLocation>
        <location evidence="1">Cell membrane</location>
        <topology evidence="1">Multi-pass membrane protein</topology>
    </subcellularLocation>
</comment>
<feature type="transmembrane region" description="Helical" evidence="8">
    <location>
        <begin position="309"/>
        <end position="333"/>
    </location>
</feature>
<keyword evidence="3" id="KW-1003">Cell membrane</keyword>
<keyword evidence="4 8" id="KW-0812">Transmembrane</keyword>
<feature type="region of interest" description="Disordered" evidence="7">
    <location>
        <begin position="387"/>
        <end position="415"/>
    </location>
</feature>
<feature type="transmembrane region" description="Helical" evidence="8">
    <location>
        <begin position="277"/>
        <end position="297"/>
    </location>
</feature>
<feature type="transmembrane region" description="Helical" evidence="8">
    <location>
        <begin position="16"/>
        <end position="38"/>
    </location>
</feature>
<protein>
    <submittedName>
        <fullName evidence="10">Sulfatase</fullName>
    </submittedName>
</protein>
<feature type="transmembrane region" description="Helical" evidence="8">
    <location>
        <begin position="50"/>
        <end position="75"/>
    </location>
</feature>
<organism evidence="10 11">
    <name type="scientific">Hespellia stercorisuis DSM 15480</name>
    <dbReference type="NCBI Taxonomy" id="1121950"/>
    <lineage>
        <taxon>Bacteria</taxon>
        <taxon>Bacillati</taxon>
        <taxon>Bacillota</taxon>
        <taxon>Clostridia</taxon>
        <taxon>Lachnospirales</taxon>
        <taxon>Lachnospiraceae</taxon>
        <taxon>Hespellia</taxon>
    </lineage>
</organism>
<keyword evidence="6 8" id="KW-0472">Membrane</keyword>
<evidence type="ECO:0000313" key="10">
    <source>
        <dbReference type="EMBL" id="SHJ92402.1"/>
    </source>
</evidence>
<evidence type="ECO:0000256" key="4">
    <source>
        <dbReference type="ARBA" id="ARBA00022692"/>
    </source>
</evidence>
<evidence type="ECO:0000313" key="11">
    <source>
        <dbReference type="Proteomes" id="UP000184301"/>
    </source>
</evidence>
<feature type="compositionally biased region" description="Low complexity" evidence="7">
    <location>
        <begin position="398"/>
        <end position="415"/>
    </location>
</feature>
<evidence type="ECO:0000259" key="9">
    <source>
        <dbReference type="Pfam" id="PF00884"/>
    </source>
</evidence>
<evidence type="ECO:0000256" key="1">
    <source>
        <dbReference type="ARBA" id="ARBA00004651"/>
    </source>
</evidence>
<reference evidence="10 11" key="1">
    <citation type="submission" date="2016-11" db="EMBL/GenBank/DDBJ databases">
        <authorList>
            <person name="Jaros S."/>
            <person name="Januszkiewicz K."/>
            <person name="Wedrychowicz H."/>
        </authorList>
    </citation>
    <scope>NUCLEOTIDE SEQUENCE [LARGE SCALE GENOMIC DNA]</scope>
    <source>
        <strain evidence="10 11">DSM 15480</strain>
    </source>
</reference>
<dbReference type="InterPro" id="IPR017850">
    <property type="entry name" value="Alkaline_phosphatase_core_sf"/>
</dbReference>
<gene>
    <name evidence="10" type="ORF">SAMN02745243_01748</name>
</gene>
<proteinExistence type="predicted"/>
<feature type="region of interest" description="Disordered" evidence="7">
    <location>
        <begin position="660"/>
        <end position="679"/>
    </location>
</feature>
<dbReference type="Proteomes" id="UP000184301">
    <property type="component" value="Unassembled WGS sequence"/>
</dbReference>
<dbReference type="InterPro" id="IPR050448">
    <property type="entry name" value="OpgB/LTA_synthase_biosynth"/>
</dbReference>
<dbReference type="Pfam" id="PF00884">
    <property type="entry name" value="Sulfatase"/>
    <property type="match status" value="1"/>
</dbReference>
<dbReference type="PANTHER" id="PTHR47371:SF3">
    <property type="entry name" value="PHOSPHOGLYCEROL TRANSFERASE I"/>
    <property type="match status" value="1"/>
</dbReference>
<comment type="pathway">
    <text evidence="2">Cell wall biogenesis; lipoteichoic acid biosynthesis.</text>
</comment>
<dbReference type="CDD" id="cd16015">
    <property type="entry name" value="LTA_synthase"/>
    <property type="match status" value="1"/>
</dbReference>
<feature type="transmembrane region" description="Helical" evidence="8">
    <location>
        <begin position="96"/>
        <end position="115"/>
    </location>
</feature>
<evidence type="ECO:0000256" key="6">
    <source>
        <dbReference type="ARBA" id="ARBA00023136"/>
    </source>
</evidence>
<feature type="domain" description="Sulfatase N-terminal" evidence="9">
    <location>
        <begin position="420"/>
        <end position="723"/>
    </location>
</feature>
<dbReference type="RefSeq" id="WP_073108652.1">
    <property type="nucleotide sequence ID" value="NZ_FQZY01000022.1"/>
</dbReference>
<evidence type="ECO:0000256" key="7">
    <source>
        <dbReference type="SAM" id="MobiDB-lite"/>
    </source>
</evidence>
<dbReference type="GO" id="GO:0005886">
    <property type="term" value="C:plasma membrane"/>
    <property type="evidence" value="ECO:0007669"/>
    <property type="project" value="UniProtKB-SubCell"/>
</dbReference>
<feature type="transmembrane region" description="Helical" evidence="8">
    <location>
        <begin position="227"/>
        <end position="247"/>
    </location>
</feature>
<evidence type="ECO:0000256" key="5">
    <source>
        <dbReference type="ARBA" id="ARBA00022989"/>
    </source>
</evidence>
<feature type="transmembrane region" description="Helical" evidence="8">
    <location>
        <begin position="203"/>
        <end position="220"/>
    </location>
</feature>
<dbReference type="STRING" id="1121950.SAMN02745243_01748"/>